<dbReference type="InterPro" id="IPR014859">
    <property type="entry name" value="Phage_TAC_4"/>
</dbReference>
<evidence type="ECO:0000313" key="2">
    <source>
        <dbReference type="Proteomes" id="UP000783934"/>
    </source>
</evidence>
<keyword evidence="2" id="KW-1185">Reference proteome</keyword>
<protein>
    <recommendedName>
        <fullName evidence="3">Phage protein</fullName>
    </recommendedName>
</protein>
<dbReference type="RefSeq" id="WP_167660549.1">
    <property type="nucleotide sequence ID" value="NZ_BMCQ01000004.1"/>
</dbReference>
<proteinExistence type="predicted"/>
<evidence type="ECO:0000313" key="1">
    <source>
        <dbReference type="EMBL" id="NJB64347.1"/>
    </source>
</evidence>
<dbReference type="Proteomes" id="UP000783934">
    <property type="component" value="Unassembled WGS sequence"/>
</dbReference>
<gene>
    <name evidence="1" type="ORF">GGR41_000568</name>
</gene>
<dbReference type="Pfam" id="PF08748">
    <property type="entry name" value="Phage_TAC_4"/>
    <property type="match status" value="1"/>
</dbReference>
<reference evidence="1 2" key="1">
    <citation type="submission" date="2020-03" db="EMBL/GenBank/DDBJ databases">
        <title>Genomic Encyclopedia of Type Strains, Phase IV (KMG-IV): sequencing the most valuable type-strain genomes for metagenomic binning, comparative biology and taxonomic classification.</title>
        <authorList>
            <person name="Goeker M."/>
        </authorList>
    </citation>
    <scope>NUCLEOTIDE SEQUENCE [LARGE SCALE GENOMIC DNA]</scope>
    <source>
        <strain evidence="1 2">DSM 26613</strain>
    </source>
</reference>
<organism evidence="1 2">
    <name type="scientific">Paenalcaligenes hominis</name>
    <dbReference type="NCBI Taxonomy" id="643674"/>
    <lineage>
        <taxon>Bacteria</taxon>
        <taxon>Pseudomonadati</taxon>
        <taxon>Pseudomonadota</taxon>
        <taxon>Betaproteobacteria</taxon>
        <taxon>Burkholderiales</taxon>
        <taxon>Alcaligenaceae</taxon>
        <taxon>Paenalcaligenes</taxon>
    </lineage>
</organism>
<evidence type="ECO:0008006" key="3">
    <source>
        <dbReference type="Google" id="ProtNLM"/>
    </source>
</evidence>
<accession>A0ABX0WM72</accession>
<comment type="caution">
    <text evidence="1">The sequence shown here is derived from an EMBL/GenBank/DDBJ whole genome shotgun (WGS) entry which is preliminary data.</text>
</comment>
<sequence>MSKKVFSLIPNPTFQATVKFAIPGEQTASIKVEFKHKTAEEVEDFLKRAQKEKDFDAVSEIVVGWDIGEPFNEENLKTLLSNYGGAARAITNTYWREIFGAREGN</sequence>
<name>A0ABX0WM72_9BURK</name>
<dbReference type="EMBL" id="JAATIZ010000001">
    <property type="protein sequence ID" value="NJB64347.1"/>
    <property type="molecule type" value="Genomic_DNA"/>
</dbReference>